<dbReference type="Gene3D" id="3.40.50.10540">
    <property type="entry name" value="Crotonobetainyl-coa:carnitine coa-transferase, domain 1"/>
    <property type="match status" value="2"/>
</dbReference>
<dbReference type="GO" id="GO:0008410">
    <property type="term" value="F:CoA-transferase activity"/>
    <property type="evidence" value="ECO:0007669"/>
    <property type="project" value="TreeGrafter"/>
</dbReference>
<evidence type="ECO:0000313" key="3">
    <source>
        <dbReference type="Proteomes" id="UP000017175"/>
    </source>
</evidence>
<dbReference type="SUPFAM" id="SSF89796">
    <property type="entry name" value="CoA-transferase family III (CaiB/BaiF)"/>
    <property type="match status" value="1"/>
</dbReference>
<dbReference type="InterPro" id="IPR003673">
    <property type="entry name" value="CoA-Trfase_fam_III"/>
</dbReference>
<gene>
    <name evidence="2" type="ORF">B723_22050</name>
</gene>
<evidence type="ECO:0000313" key="2">
    <source>
        <dbReference type="EMBL" id="AKV08923.1"/>
    </source>
</evidence>
<dbReference type="eggNOG" id="COG1804">
    <property type="taxonomic scope" value="Bacteria"/>
</dbReference>
<dbReference type="AlphaFoldDB" id="A0A0K1QT90"/>
<dbReference type="InterPro" id="IPR023606">
    <property type="entry name" value="CoA-Trfase_III_dom_1_sf"/>
</dbReference>
<dbReference type="Proteomes" id="UP000017175">
    <property type="component" value="Chromosome"/>
</dbReference>
<dbReference type="InterPro" id="IPR044855">
    <property type="entry name" value="CoA-Trfase_III_dom3_sf"/>
</dbReference>
<evidence type="ECO:0000256" key="1">
    <source>
        <dbReference type="ARBA" id="ARBA00022679"/>
    </source>
</evidence>
<organism evidence="2 3">
    <name type="scientific">Pseudomonas fluorescens NCIMB 11764</name>
    <dbReference type="NCBI Taxonomy" id="1221522"/>
    <lineage>
        <taxon>Bacteria</taxon>
        <taxon>Pseudomonadati</taxon>
        <taxon>Pseudomonadota</taxon>
        <taxon>Gammaproteobacteria</taxon>
        <taxon>Pseudomonadales</taxon>
        <taxon>Pseudomonadaceae</taxon>
        <taxon>Pseudomonas</taxon>
    </lineage>
</organism>
<dbReference type="RefSeq" id="WP_031318945.1">
    <property type="nucleotide sequence ID" value="NZ_CP010945.1"/>
</dbReference>
<sequence>MSTPVMALEGLKILDLTRLLPGAFCTQILADLGAEVIKIEQPLSGDYNRAFTPLNKVESGSFLLLNRNKQSITLNLKSEQGKQILLDLARDADVLIEGFRPGVMRRLGLAYETLSEINPRLIYCAISGYGQDGPDHLKAGHDLNYMAQAGALQLFGKAGEGPMVPGLSIADVGGGSLMATTGILSALHARHRTGKGQLVDVSMHDGAISWLALHAADSLFAGIEPRGGERPFIGQAPCYNVYRCADGKYFALGLIEAHFWLRFCQHLQLEELENEQWPTGERCVQQKQLLASLFARQSRDAWVETFNDVDLPVGPVLDIAEALDAPHARHRQMLQHIEHPVEGVIPQLGFPVKYSLTPCTLRSPPPLLGEHNETVLGALGYSAGQIDALRQSRVI</sequence>
<protein>
    <submittedName>
        <fullName evidence="2">Acyl-CoA hydratase</fullName>
    </submittedName>
</protein>
<dbReference type="OrthoDB" id="9058532at2"/>
<dbReference type="EMBL" id="CP010945">
    <property type="protein sequence ID" value="AKV08923.1"/>
    <property type="molecule type" value="Genomic_DNA"/>
</dbReference>
<dbReference type="Gene3D" id="3.30.1540.10">
    <property type="entry name" value="formyl-coa transferase, domain 3"/>
    <property type="match status" value="1"/>
</dbReference>
<proteinExistence type="predicted"/>
<dbReference type="PANTHER" id="PTHR48207:SF3">
    <property type="entry name" value="SUCCINATE--HYDROXYMETHYLGLUTARATE COA-TRANSFERASE"/>
    <property type="match status" value="1"/>
</dbReference>
<dbReference type="Pfam" id="PF02515">
    <property type="entry name" value="CoA_transf_3"/>
    <property type="match status" value="1"/>
</dbReference>
<dbReference type="PANTHER" id="PTHR48207">
    <property type="entry name" value="SUCCINATE--HYDROXYMETHYLGLUTARATE COA-TRANSFERASE"/>
    <property type="match status" value="1"/>
</dbReference>
<reference evidence="2 3" key="1">
    <citation type="journal article" date="2012" name="J. Bacteriol.">
        <title>Draft genome sequence of the cyanide-utilizing bacterium Pseudomonas fluorescens strain NCIMB 11764.</title>
        <authorList>
            <person name="Vilo C.A."/>
            <person name="Benedik M.J."/>
            <person name="Kunz D.A."/>
            <person name="Dong Q."/>
        </authorList>
    </citation>
    <scope>NUCLEOTIDE SEQUENCE [LARGE SCALE GENOMIC DNA]</scope>
    <source>
        <strain evidence="2 3">NCIMB 11764</strain>
    </source>
</reference>
<keyword evidence="1" id="KW-0808">Transferase</keyword>
<dbReference type="InterPro" id="IPR050483">
    <property type="entry name" value="CoA-transferase_III_domain"/>
</dbReference>
<name>A0A0K1QT90_PSEFL</name>
<accession>A0A0K1QT90</accession>